<keyword evidence="3" id="KW-0238">DNA-binding</keyword>
<dbReference type="SUPFAM" id="SSF55174">
    <property type="entry name" value="Alpha-L RNA-binding motif"/>
    <property type="match status" value="1"/>
</dbReference>
<comment type="caution">
    <text evidence="7">The sequence shown here is derived from an EMBL/GenBank/DDBJ whole genome shotgun (WGS) entry which is preliminary data.</text>
</comment>
<dbReference type="Pfam" id="PF01479">
    <property type="entry name" value="S4"/>
    <property type="match status" value="1"/>
</dbReference>
<accession>L1MFT8</accession>
<dbReference type="PATRIC" id="fig|1035195.3.peg.1452"/>
<evidence type="ECO:0000256" key="3">
    <source>
        <dbReference type="ARBA" id="ARBA00023125"/>
    </source>
</evidence>
<dbReference type="eggNOG" id="COG1188">
    <property type="taxonomic scope" value="Bacteria"/>
</dbReference>
<feature type="domain" description="RNA-binding S4" evidence="6">
    <location>
        <begin position="2"/>
        <end position="56"/>
    </location>
</feature>
<evidence type="ECO:0000256" key="5">
    <source>
        <dbReference type="SAM" id="MobiDB-lite"/>
    </source>
</evidence>
<dbReference type="PIRSF" id="PIRSF016821">
    <property type="entry name" value="HSP15"/>
    <property type="match status" value="1"/>
</dbReference>
<dbReference type="STRING" id="1035195.HMPREF9997_01610"/>
<gene>
    <name evidence="7" type="ORF">HMPREF9997_01610</name>
</gene>
<dbReference type="GO" id="GO:0034605">
    <property type="term" value="P:cellular response to heat"/>
    <property type="evidence" value="ECO:0007669"/>
    <property type="project" value="InterPro"/>
</dbReference>
<evidence type="ECO:0000256" key="1">
    <source>
        <dbReference type="ARBA" id="ARBA00008396"/>
    </source>
</evidence>
<evidence type="ECO:0000256" key="2">
    <source>
        <dbReference type="ARBA" id="ARBA00022884"/>
    </source>
</evidence>
<dbReference type="GO" id="GO:0003727">
    <property type="term" value="F:single-stranded RNA binding"/>
    <property type="evidence" value="ECO:0007669"/>
    <property type="project" value="InterPro"/>
</dbReference>
<dbReference type="InterPro" id="IPR036986">
    <property type="entry name" value="S4_RNA-bd_sf"/>
</dbReference>
<dbReference type="GO" id="GO:0043023">
    <property type="term" value="F:ribosomal large subunit binding"/>
    <property type="evidence" value="ECO:0007669"/>
    <property type="project" value="InterPro"/>
</dbReference>
<evidence type="ECO:0000313" key="7">
    <source>
        <dbReference type="EMBL" id="EKX89915.1"/>
    </source>
</evidence>
<feature type="compositionally biased region" description="Basic and acidic residues" evidence="5">
    <location>
        <begin position="108"/>
        <end position="119"/>
    </location>
</feature>
<organism evidence="7 8">
    <name type="scientific">Corynebacterium durum F0235</name>
    <dbReference type="NCBI Taxonomy" id="1035195"/>
    <lineage>
        <taxon>Bacteria</taxon>
        <taxon>Bacillati</taxon>
        <taxon>Actinomycetota</taxon>
        <taxon>Actinomycetes</taxon>
        <taxon>Mycobacteriales</taxon>
        <taxon>Corynebacteriaceae</taxon>
        <taxon>Corynebacterium</taxon>
    </lineage>
</organism>
<dbReference type="InterPro" id="IPR025708">
    <property type="entry name" value="HSP15"/>
</dbReference>
<keyword evidence="8" id="KW-1185">Reference proteome</keyword>
<feature type="region of interest" description="Disordered" evidence="5">
    <location>
        <begin position="77"/>
        <end position="119"/>
    </location>
</feature>
<evidence type="ECO:0000256" key="4">
    <source>
        <dbReference type="PROSITE-ProRule" id="PRU00182"/>
    </source>
</evidence>
<evidence type="ECO:0000313" key="8">
    <source>
        <dbReference type="Proteomes" id="UP000010445"/>
    </source>
</evidence>
<dbReference type="InterPro" id="IPR002942">
    <property type="entry name" value="S4_RNA-bd"/>
</dbReference>
<evidence type="ECO:0000259" key="6">
    <source>
        <dbReference type="SMART" id="SM00363"/>
    </source>
</evidence>
<comment type="similarity">
    <text evidence="1">Belongs to the HSP15 family.</text>
</comment>
<dbReference type="AlphaFoldDB" id="L1MFT8"/>
<sequence>MTRVDAWIWAVRLVKTRPQAAEACKAGHVKVNGVSVKPSHAVAPGDRVRVWVDHRQFDVEVVDDIRRRVGASVARDCYVDHSPPPPPKELIASMPRRDRGAGRPTKRERREIDRLRGRG</sequence>
<dbReference type="OrthoDB" id="9797176at2"/>
<protein>
    <submittedName>
        <fullName evidence="7">S4 domain protein</fullName>
    </submittedName>
</protein>
<dbReference type="GO" id="GO:0003677">
    <property type="term" value="F:DNA binding"/>
    <property type="evidence" value="ECO:0007669"/>
    <property type="project" value="UniProtKB-KW"/>
</dbReference>
<dbReference type="PROSITE" id="PS50889">
    <property type="entry name" value="S4"/>
    <property type="match status" value="1"/>
</dbReference>
<dbReference type="EMBL" id="AMEM01000019">
    <property type="protein sequence ID" value="EKX89915.1"/>
    <property type="molecule type" value="Genomic_DNA"/>
</dbReference>
<dbReference type="HOGENOM" id="CLU_101003_2_0_11"/>
<proteinExistence type="inferred from homology"/>
<dbReference type="SMART" id="SM00363">
    <property type="entry name" value="S4"/>
    <property type="match status" value="1"/>
</dbReference>
<dbReference type="RefSeq" id="WP_006063839.1">
    <property type="nucleotide sequence ID" value="NZ_KB290831.1"/>
</dbReference>
<keyword evidence="2 4" id="KW-0694">RNA-binding</keyword>
<dbReference type="CDD" id="cd00165">
    <property type="entry name" value="S4"/>
    <property type="match status" value="1"/>
</dbReference>
<reference evidence="7 8" key="1">
    <citation type="submission" date="2012-05" db="EMBL/GenBank/DDBJ databases">
        <authorList>
            <person name="Weinstock G."/>
            <person name="Sodergren E."/>
            <person name="Lobos E.A."/>
            <person name="Fulton L."/>
            <person name="Fulton R."/>
            <person name="Courtney L."/>
            <person name="Fronick C."/>
            <person name="O'Laughlin M."/>
            <person name="Godfrey J."/>
            <person name="Wilson R.M."/>
            <person name="Miner T."/>
            <person name="Farmer C."/>
            <person name="Delehaunty K."/>
            <person name="Cordes M."/>
            <person name="Minx P."/>
            <person name="Tomlinson C."/>
            <person name="Chen J."/>
            <person name="Wollam A."/>
            <person name="Pepin K.H."/>
            <person name="Bhonagiri V."/>
            <person name="Zhang X."/>
            <person name="Suruliraj S."/>
            <person name="Warren W."/>
            <person name="Mitreva M."/>
            <person name="Mardis E.R."/>
            <person name="Wilson R.K."/>
        </authorList>
    </citation>
    <scope>NUCLEOTIDE SEQUENCE [LARGE SCALE GENOMIC DNA]</scope>
    <source>
        <strain evidence="7 8">F0235</strain>
    </source>
</reference>
<name>L1MFT8_9CORY</name>
<dbReference type="Gene3D" id="3.10.290.10">
    <property type="entry name" value="RNA-binding S4 domain"/>
    <property type="match status" value="1"/>
</dbReference>
<dbReference type="Proteomes" id="UP000010445">
    <property type="component" value="Unassembled WGS sequence"/>
</dbReference>